<dbReference type="AlphaFoldDB" id="A0A183IF62"/>
<evidence type="ECO:0000259" key="10">
    <source>
        <dbReference type="PROSITE" id="PS51465"/>
    </source>
</evidence>
<keyword evidence="4 8" id="KW-0812">Transmembrane</keyword>
<accession>A0A183IF62</accession>
<dbReference type="PANTHER" id="PTHR11388:SF151">
    <property type="entry name" value="SOLUTE CARRIER ORGANIC ANION TRANSPORTER FAMILY MEMBER"/>
    <property type="match status" value="1"/>
</dbReference>
<evidence type="ECO:0000256" key="4">
    <source>
        <dbReference type="ARBA" id="ARBA00022692"/>
    </source>
</evidence>
<feature type="transmembrane region" description="Helical" evidence="8">
    <location>
        <begin position="719"/>
        <end position="740"/>
    </location>
</feature>
<feature type="transmembrane region" description="Helical" evidence="8">
    <location>
        <begin position="336"/>
        <end position="361"/>
    </location>
</feature>
<dbReference type="SUPFAM" id="SSF103473">
    <property type="entry name" value="MFS general substrate transporter"/>
    <property type="match status" value="1"/>
</dbReference>
<evidence type="ECO:0000256" key="7">
    <source>
        <dbReference type="ARBA" id="ARBA00023157"/>
    </source>
</evidence>
<evidence type="ECO:0000313" key="13">
    <source>
        <dbReference type="WBParaSite" id="SBAD_0000236101-mRNA-1"/>
    </source>
</evidence>
<feature type="transmembrane region" description="Helical" evidence="8">
    <location>
        <begin position="240"/>
        <end position="264"/>
    </location>
</feature>
<keyword evidence="5 8" id="KW-1133">Transmembrane helix</keyword>
<evidence type="ECO:0000256" key="2">
    <source>
        <dbReference type="ARBA" id="ARBA00009657"/>
    </source>
</evidence>
<evidence type="ECO:0000256" key="1">
    <source>
        <dbReference type="ARBA" id="ARBA00004651"/>
    </source>
</evidence>
<dbReference type="GO" id="GO:0006811">
    <property type="term" value="P:monoatomic ion transport"/>
    <property type="evidence" value="ECO:0007669"/>
    <property type="project" value="UniProtKB-KW"/>
</dbReference>
<dbReference type="GO" id="GO:0016323">
    <property type="term" value="C:basolateral plasma membrane"/>
    <property type="evidence" value="ECO:0007669"/>
    <property type="project" value="TreeGrafter"/>
</dbReference>
<evidence type="ECO:0000256" key="5">
    <source>
        <dbReference type="ARBA" id="ARBA00022989"/>
    </source>
</evidence>
<feature type="transmembrane region" description="Helical" evidence="8">
    <location>
        <begin position="430"/>
        <end position="448"/>
    </location>
</feature>
<dbReference type="GO" id="GO:0015347">
    <property type="term" value="F:sodium-independent organic anion transmembrane transporter activity"/>
    <property type="evidence" value="ECO:0007669"/>
    <property type="project" value="TreeGrafter"/>
</dbReference>
<feature type="domain" description="Kazal-like" evidence="10">
    <location>
        <begin position="546"/>
        <end position="603"/>
    </location>
</feature>
<dbReference type="InterPro" id="IPR002350">
    <property type="entry name" value="Kazal_dom"/>
</dbReference>
<dbReference type="InterPro" id="IPR004156">
    <property type="entry name" value="OATP"/>
</dbReference>
<feature type="transmembrane region" description="Helical" evidence="8">
    <location>
        <begin position="88"/>
        <end position="108"/>
    </location>
</feature>
<feature type="compositionally biased region" description="Basic and acidic residues" evidence="9">
    <location>
        <begin position="8"/>
        <end position="21"/>
    </location>
</feature>
<keyword evidence="8" id="KW-0813">Transport</keyword>
<evidence type="ECO:0000256" key="8">
    <source>
        <dbReference type="RuleBase" id="RU362056"/>
    </source>
</evidence>
<feature type="transmembrane region" description="Helical" evidence="8">
    <location>
        <begin position="276"/>
        <end position="301"/>
    </location>
</feature>
<comment type="similarity">
    <text evidence="2 8">Belongs to the organo anion transporter (TC 2.A.60) family.</text>
</comment>
<dbReference type="OrthoDB" id="5062115at2759"/>
<protein>
    <recommendedName>
        <fullName evidence="8">Solute carrier organic anion transporter family member</fullName>
    </recommendedName>
</protein>
<keyword evidence="12" id="KW-1185">Reference proteome</keyword>
<feature type="transmembrane region" description="Helical" evidence="8">
    <location>
        <begin position="468"/>
        <end position="488"/>
    </location>
</feature>
<comment type="subcellular location">
    <subcellularLocation>
        <location evidence="1 8">Cell membrane</location>
        <topology evidence="1 8">Multi-pass membrane protein</topology>
    </subcellularLocation>
</comment>
<feature type="region of interest" description="Disordered" evidence="9">
    <location>
        <begin position="1"/>
        <end position="21"/>
    </location>
</feature>
<feature type="transmembrane region" description="Helical" evidence="8">
    <location>
        <begin position="155"/>
        <end position="177"/>
    </location>
</feature>
<keyword evidence="7" id="KW-1015">Disulfide bond</keyword>
<gene>
    <name evidence="11" type="ORF">SBAD_LOCUS2256</name>
</gene>
<evidence type="ECO:0000256" key="3">
    <source>
        <dbReference type="ARBA" id="ARBA00022475"/>
    </source>
</evidence>
<reference evidence="11 12" key="2">
    <citation type="submission" date="2018-11" db="EMBL/GenBank/DDBJ databases">
        <authorList>
            <consortium name="Pathogen Informatics"/>
        </authorList>
    </citation>
    <scope>NUCLEOTIDE SEQUENCE [LARGE SCALE GENOMIC DNA]</scope>
</reference>
<dbReference type="PANTHER" id="PTHR11388">
    <property type="entry name" value="ORGANIC ANION TRANSPORTER"/>
    <property type="match status" value="1"/>
</dbReference>
<dbReference type="NCBIfam" id="TIGR00805">
    <property type="entry name" value="oat"/>
    <property type="match status" value="1"/>
</dbReference>
<name>A0A183IF62_9BILA</name>
<dbReference type="WBParaSite" id="SBAD_0000236101-mRNA-1">
    <property type="protein sequence ID" value="SBAD_0000236101-mRNA-1"/>
    <property type="gene ID" value="SBAD_0000236101"/>
</dbReference>
<dbReference type="PROSITE" id="PS51465">
    <property type="entry name" value="KAZAL_2"/>
    <property type="match status" value="1"/>
</dbReference>
<evidence type="ECO:0000256" key="9">
    <source>
        <dbReference type="SAM" id="MobiDB-lite"/>
    </source>
</evidence>
<evidence type="ECO:0000256" key="6">
    <source>
        <dbReference type="ARBA" id="ARBA00023136"/>
    </source>
</evidence>
<feature type="transmembrane region" description="Helical" evidence="8">
    <location>
        <begin position="500"/>
        <end position="520"/>
    </location>
</feature>
<evidence type="ECO:0000313" key="12">
    <source>
        <dbReference type="Proteomes" id="UP000270296"/>
    </source>
</evidence>
<organism evidence="13">
    <name type="scientific">Soboliphyme baturini</name>
    <dbReference type="NCBI Taxonomy" id="241478"/>
    <lineage>
        <taxon>Eukaryota</taxon>
        <taxon>Metazoa</taxon>
        <taxon>Ecdysozoa</taxon>
        <taxon>Nematoda</taxon>
        <taxon>Enoplea</taxon>
        <taxon>Dorylaimia</taxon>
        <taxon>Dioctophymatida</taxon>
        <taxon>Dioctophymatoidea</taxon>
        <taxon>Soboliphymatidae</taxon>
        <taxon>Soboliphyme</taxon>
    </lineage>
</organism>
<dbReference type="Pfam" id="PF03137">
    <property type="entry name" value="OATP"/>
    <property type="match status" value="1"/>
</dbReference>
<dbReference type="Proteomes" id="UP000270296">
    <property type="component" value="Unassembled WGS sequence"/>
</dbReference>
<dbReference type="EMBL" id="UZAM01007147">
    <property type="protein sequence ID" value="VDO97030.1"/>
    <property type="molecule type" value="Genomic_DNA"/>
</dbReference>
<feature type="transmembrane region" description="Helical" evidence="8">
    <location>
        <begin position="128"/>
        <end position="148"/>
    </location>
</feature>
<sequence length="782" mass="87087">MPLSASRSTEDHDRRHRDEAPRRLRCERSLSLPIVGVSANFEADGDADQPKQLRLTVFLEDEDRLQLSSCGIGCYRPKWLSRFNTRRWMLFWLCWYCTIQGMLVNGLVPSVASTIERRFNFHTTALGRILPAYDVAYVLCCVPVSYFGDRHSKPLFLGIGLLVMSIGSFLFSMPHFVVDPYVYAQRQANMGWCNASLLDIANATMAVHGPVDDSAMCSEQQRDGLLQSVIYVLQKFQYEFIFFAAHLLHGIGATPLFTLGISFIDENVKPSLSSQYVGIFYTCVIIGPAAGFFLSATFLHFHTDFLSARQDTTYKQLYSFRIPEIDESDPEWIGAWWIGFLVAAVLSLFAVLPILSFPRLLPDALKWQTRRLKMDEQDKMASKAVVLLDDSEHATHVSVHNKEQALKLQLWSDIRNIPGALSHLFTNKTFVFLTLAAAADSLLITGFSGFMAKYLERQFNVRSSRANVLIGFILVPFAGLGTMTSGYIVKRLRMSCRCTLKFCIIMAVGSLLLSPMFFVYCKPALLIGVQSDYPNATTNLTMEGGYSLIAECNDHCACSASHFQPVCGIANGERSVYFSSCFAGCDGKYDRIKKSYSNCSCSDDGEVAAGWCQSKCSALSAFLILFAPICYFTFSIGVPALSVVLRIVNYSERSFALGMQWIAIRCFGNDLGTIPAPMLFGMLFEVSCVIRRPPERYCGGNSSSEGSCYVYDNKLLADLFLTFAILGQLITLMFLVAAWACCKAENEITDLNHAAVRRSAIMDDSTSDHLAVSHDFSMPSVA</sequence>
<dbReference type="GO" id="GO:0043252">
    <property type="term" value="P:sodium-independent organic anion transport"/>
    <property type="evidence" value="ECO:0007669"/>
    <property type="project" value="TreeGrafter"/>
</dbReference>
<proteinExistence type="inferred from homology"/>
<reference evidence="13" key="1">
    <citation type="submission" date="2016-06" db="UniProtKB">
        <authorList>
            <consortium name="WormBaseParasite"/>
        </authorList>
    </citation>
    <scope>IDENTIFICATION</scope>
</reference>
<dbReference type="Gene3D" id="1.20.1250.20">
    <property type="entry name" value="MFS general substrate transporter like domains"/>
    <property type="match status" value="1"/>
</dbReference>
<dbReference type="InterPro" id="IPR036259">
    <property type="entry name" value="MFS_trans_sf"/>
</dbReference>
<keyword evidence="3" id="KW-1003">Cell membrane</keyword>
<keyword evidence="8" id="KW-0406">Ion transport</keyword>
<keyword evidence="6 8" id="KW-0472">Membrane</keyword>
<comment type="caution">
    <text evidence="8">Lacks conserved residue(s) required for the propagation of feature annotation.</text>
</comment>
<feature type="transmembrane region" description="Helical" evidence="8">
    <location>
        <begin position="622"/>
        <end position="645"/>
    </location>
</feature>
<evidence type="ECO:0000313" key="11">
    <source>
        <dbReference type="EMBL" id="VDO97030.1"/>
    </source>
</evidence>